<accession>A0A0P8DE83</accession>
<dbReference type="EMBL" id="LJZR01000019">
    <property type="protein sequence ID" value="KPQ34541.1"/>
    <property type="molecule type" value="Genomic_DNA"/>
</dbReference>
<proteinExistence type="predicted"/>
<dbReference type="Pfam" id="PF00691">
    <property type="entry name" value="OmpA"/>
    <property type="match status" value="1"/>
</dbReference>
<keyword evidence="2 4" id="KW-0472">Membrane</keyword>
<comment type="caution">
    <text evidence="7">The sequence shown here is derived from an EMBL/GenBank/DDBJ whole genome shotgun (WGS) entry which is preliminary data.</text>
</comment>
<feature type="domain" description="OmpA-like" evidence="6">
    <location>
        <begin position="608"/>
        <end position="726"/>
    </location>
</feature>
<evidence type="ECO:0000256" key="1">
    <source>
        <dbReference type="ARBA" id="ARBA00004442"/>
    </source>
</evidence>
<evidence type="ECO:0000313" key="8">
    <source>
        <dbReference type="Proteomes" id="UP000050465"/>
    </source>
</evidence>
<keyword evidence="5" id="KW-1133">Transmembrane helix</keyword>
<dbReference type="InterPro" id="IPR050330">
    <property type="entry name" value="Bact_OuterMem_StrucFunc"/>
</dbReference>
<dbReference type="PANTHER" id="PTHR30329:SF21">
    <property type="entry name" value="LIPOPROTEIN YIAD-RELATED"/>
    <property type="match status" value="1"/>
</dbReference>
<dbReference type="CDD" id="cd07185">
    <property type="entry name" value="OmpA_C-like"/>
    <property type="match status" value="1"/>
</dbReference>
<sequence length="726" mass="79326">MPSSKRPYRNQDNHWAGFSELKKTLAPLVKDDEKISKLLEKIKGWTKGEPFLTQLLGGYVVEYAEKAGQETTVSIVDDIVETRIVKNWEEKAACDHLQNICEPIISYGVRDSLLILYIQILQRGSVDLGRSPEQEVLLSSGLVIAENDRLKVANDIYAKVFDLAWVEALLPGITRPVSIISTSASDKAKRSRQLISSSIGGLFLGLTLLAGAIYWGLSSRQSRVVIVDSTPSAIASEEISENAIAPPEAGQEMTQLTLLGDTFSGYSTFRNADFQSVLKESGIEINYDNEFDQTLRAERLKSGEADLIVTTLDQFLQQQPKGKIVGLLDRTVGADAVVLNTKRYPGLKSLLDVEEEIQKAQQKGETLSITYATNTPSEYLAMVLDAQFDAFELSDFELMPTADASEAWDLLQNSTSNVAIAVLWEPYVTQAQQQGYSVVLSSGDVPNTIVDVIVASDELIASNPGVVSRFLENYYRRIDANARDATQLQKQVAEDGLLSVNDAVAIIKGINFFTAIESRDWMNSSLLAQRIKSTAAVLALSNRLKPDELAKITANADSLYTSQFVIEAANNSQTLIDLIRADNPALADKLAGSDAVSVPDVSAAQIQQASNIGNLNVRGQVDFTVGAAQLTDESKQTLNQLASELKDFDEENLAVRVIGHTSRSGDADANQRLSEERARVVANHLKGMGVSMNVLPEGEGFNSPLPNVDPADARNQRTEIRLVRVN</sequence>
<evidence type="ECO:0000256" key="4">
    <source>
        <dbReference type="PROSITE-ProRule" id="PRU00473"/>
    </source>
</evidence>
<dbReference type="GO" id="GO:0009279">
    <property type="term" value="C:cell outer membrane"/>
    <property type="evidence" value="ECO:0007669"/>
    <property type="project" value="UniProtKB-SubCell"/>
</dbReference>
<dbReference type="InterPro" id="IPR006664">
    <property type="entry name" value="OMP_bac"/>
</dbReference>
<gene>
    <name evidence="7" type="ORF">HLUCCA11_14675</name>
</gene>
<dbReference type="PROSITE" id="PS51123">
    <property type="entry name" value="OMPA_2"/>
    <property type="match status" value="1"/>
</dbReference>
<dbReference type="Gene3D" id="3.40.190.10">
    <property type="entry name" value="Periplasmic binding protein-like II"/>
    <property type="match status" value="1"/>
</dbReference>
<evidence type="ECO:0000256" key="3">
    <source>
        <dbReference type="ARBA" id="ARBA00023237"/>
    </source>
</evidence>
<dbReference type="InterPro" id="IPR036737">
    <property type="entry name" value="OmpA-like_sf"/>
</dbReference>
<evidence type="ECO:0000259" key="6">
    <source>
        <dbReference type="PROSITE" id="PS51123"/>
    </source>
</evidence>
<dbReference type="STRING" id="1666911.HLUCCA11_14675"/>
<evidence type="ECO:0000256" key="2">
    <source>
        <dbReference type="ARBA" id="ARBA00023136"/>
    </source>
</evidence>
<comment type="subcellular location">
    <subcellularLocation>
        <location evidence="1">Cell outer membrane</location>
    </subcellularLocation>
</comment>
<reference evidence="7 8" key="1">
    <citation type="submission" date="2015-09" db="EMBL/GenBank/DDBJ databases">
        <title>Identification and resolution of microdiversity through metagenomic sequencing of parallel consortia.</title>
        <authorList>
            <person name="Nelson W.C."/>
            <person name="Romine M.F."/>
            <person name="Lindemann S.R."/>
        </authorList>
    </citation>
    <scope>NUCLEOTIDE SEQUENCE [LARGE SCALE GENOMIC DNA]</scope>
    <source>
        <strain evidence="7">Ana</strain>
    </source>
</reference>
<evidence type="ECO:0000256" key="5">
    <source>
        <dbReference type="SAM" id="Phobius"/>
    </source>
</evidence>
<keyword evidence="5" id="KW-0812">Transmembrane</keyword>
<dbReference type="AlphaFoldDB" id="A0A0P8DE83"/>
<dbReference type="SUPFAM" id="SSF103088">
    <property type="entry name" value="OmpA-like"/>
    <property type="match status" value="1"/>
</dbReference>
<evidence type="ECO:0000313" key="7">
    <source>
        <dbReference type="EMBL" id="KPQ34541.1"/>
    </source>
</evidence>
<feature type="transmembrane region" description="Helical" evidence="5">
    <location>
        <begin position="194"/>
        <end position="217"/>
    </location>
</feature>
<dbReference type="SUPFAM" id="SSF53850">
    <property type="entry name" value="Periplasmic binding protein-like II"/>
    <property type="match status" value="1"/>
</dbReference>
<dbReference type="PRINTS" id="PR01021">
    <property type="entry name" value="OMPADOMAIN"/>
</dbReference>
<dbReference type="Proteomes" id="UP000050465">
    <property type="component" value="Unassembled WGS sequence"/>
</dbReference>
<dbReference type="InterPro" id="IPR006665">
    <property type="entry name" value="OmpA-like"/>
</dbReference>
<keyword evidence="3" id="KW-0998">Cell outer membrane</keyword>
<dbReference type="PANTHER" id="PTHR30329">
    <property type="entry name" value="STATOR ELEMENT OF FLAGELLAR MOTOR COMPLEX"/>
    <property type="match status" value="1"/>
</dbReference>
<organism evidence="7 8">
    <name type="scientific">Phormidesmis priestleyi Ana</name>
    <dbReference type="NCBI Taxonomy" id="1666911"/>
    <lineage>
        <taxon>Bacteria</taxon>
        <taxon>Bacillati</taxon>
        <taxon>Cyanobacteriota</taxon>
        <taxon>Cyanophyceae</taxon>
        <taxon>Leptolyngbyales</taxon>
        <taxon>Leptolyngbyaceae</taxon>
        <taxon>Phormidesmis</taxon>
    </lineage>
</organism>
<protein>
    <submittedName>
        <fullName evidence="7">Outer membrane protein</fullName>
    </submittedName>
</protein>
<dbReference type="Gene3D" id="3.30.1330.60">
    <property type="entry name" value="OmpA-like domain"/>
    <property type="match status" value="1"/>
</dbReference>
<name>A0A0P8DE83_9CYAN</name>
<dbReference type="PATRIC" id="fig|1666911.3.peg.194"/>